<accession>A0A077P9Y5</accession>
<reference evidence="1" key="1">
    <citation type="submission" date="2013-07" db="EMBL/GenBank/DDBJ databases">
        <title>Sub-species coevolution in mutualistic symbiosis.</title>
        <authorList>
            <person name="Murfin K."/>
            <person name="Klassen J."/>
            <person name="Lee M."/>
            <person name="Forst S."/>
            <person name="Stock P."/>
            <person name="Goodrich-Blair H."/>
        </authorList>
    </citation>
    <scope>NUCLEOTIDE SEQUENCE [LARGE SCALE GENOMIC DNA]</scope>
    <source>
        <strain evidence="1">Oregonense</strain>
    </source>
</reference>
<name>A0A077P9Y5_XENBV</name>
<gene>
    <name evidence="1" type="ORF">XBO1_2350002</name>
</gene>
<comment type="caution">
    <text evidence="1">The sequence shown here is derived from an EMBL/GenBank/DDBJ whole genome shotgun (WGS) entry which is preliminary data.</text>
</comment>
<dbReference type="AlphaFoldDB" id="A0A077P9Y5"/>
<evidence type="ECO:0000313" key="1">
    <source>
        <dbReference type="EMBL" id="CDH06541.1"/>
    </source>
</evidence>
<protein>
    <submittedName>
        <fullName evidence="1">Tail protein I (GpI)</fullName>
    </submittedName>
</protein>
<dbReference type="HOGENOM" id="CLU_086293_1_1_6"/>
<sequence length="202" mass="22660">MNNRLLPVGSSPLEMAAAEALASLADIPVPLRDLWHPDRCPVKLLPYLAWAWSVDRWDMDWPERVKRESINAAMFVHKHKGTIGAIRRVVEPFGYLIRVIEWWQNQDPPGTFRLDIGVMDTGITEATYFELERLIFDAKPASRHLIGMSIQLETGGAAYCAVASYDGDILTVYPYVPELITVTGADVIGVGVHIIDEMRIES</sequence>
<dbReference type="Proteomes" id="UP000028483">
    <property type="component" value="Unassembled WGS sequence"/>
</dbReference>
<dbReference type="RefSeq" id="WP_038257762.1">
    <property type="nucleotide sequence ID" value="NZ_CAWLUU010000205.1"/>
</dbReference>
<dbReference type="InterPro" id="IPR006521">
    <property type="entry name" value="Tail_protein_I"/>
</dbReference>
<dbReference type="NCBIfam" id="TIGR01634">
    <property type="entry name" value="tail_P2_I"/>
    <property type="match status" value="1"/>
</dbReference>
<dbReference type="EMBL" id="CBSX010000152">
    <property type="protein sequence ID" value="CDH06541.1"/>
    <property type="molecule type" value="Genomic_DNA"/>
</dbReference>
<organism evidence="1">
    <name type="scientific">Xenorhabdus bovienii str. oregonense</name>
    <dbReference type="NCBI Taxonomy" id="1398202"/>
    <lineage>
        <taxon>Bacteria</taxon>
        <taxon>Pseudomonadati</taxon>
        <taxon>Pseudomonadota</taxon>
        <taxon>Gammaproteobacteria</taxon>
        <taxon>Enterobacterales</taxon>
        <taxon>Morganellaceae</taxon>
        <taxon>Xenorhabdus</taxon>
    </lineage>
</organism>
<proteinExistence type="predicted"/>
<dbReference type="Pfam" id="PF09684">
    <property type="entry name" value="Tail_P2_I"/>
    <property type="match status" value="1"/>
</dbReference>